<evidence type="ECO:0000259" key="6">
    <source>
        <dbReference type="Pfam" id="PF00892"/>
    </source>
</evidence>
<dbReference type="SUPFAM" id="SSF103481">
    <property type="entry name" value="Multidrug resistance efflux transporter EmrE"/>
    <property type="match status" value="2"/>
</dbReference>
<evidence type="ECO:0000256" key="5">
    <source>
        <dbReference type="SAM" id="Phobius"/>
    </source>
</evidence>
<evidence type="ECO:0000256" key="4">
    <source>
        <dbReference type="ARBA" id="ARBA00023136"/>
    </source>
</evidence>
<dbReference type="PANTHER" id="PTHR32322">
    <property type="entry name" value="INNER MEMBRANE TRANSPORTER"/>
    <property type="match status" value="1"/>
</dbReference>
<reference evidence="8" key="1">
    <citation type="journal article" date="2019" name="Int. J. Syst. Evol. Microbiol.">
        <title>The Global Catalogue of Microorganisms (GCM) 10K type strain sequencing project: providing services to taxonomists for standard genome sequencing and annotation.</title>
        <authorList>
            <consortium name="The Broad Institute Genomics Platform"/>
            <consortium name="The Broad Institute Genome Sequencing Center for Infectious Disease"/>
            <person name="Wu L."/>
            <person name="Ma J."/>
        </authorList>
    </citation>
    <scope>NUCLEOTIDE SEQUENCE [LARGE SCALE GENOMIC DNA]</scope>
    <source>
        <strain evidence="8">CECT 7398</strain>
    </source>
</reference>
<feature type="transmembrane region" description="Helical" evidence="5">
    <location>
        <begin position="262"/>
        <end position="283"/>
    </location>
</feature>
<dbReference type="InterPro" id="IPR000620">
    <property type="entry name" value="EamA_dom"/>
</dbReference>
<dbReference type="RefSeq" id="WP_170882553.1">
    <property type="nucleotide sequence ID" value="NZ_JABEYA020000003.1"/>
</dbReference>
<organism evidence="7 8">
    <name type="scientific">Vibrio ostreicida</name>
    <dbReference type="NCBI Taxonomy" id="526588"/>
    <lineage>
        <taxon>Bacteria</taxon>
        <taxon>Pseudomonadati</taxon>
        <taxon>Pseudomonadota</taxon>
        <taxon>Gammaproteobacteria</taxon>
        <taxon>Vibrionales</taxon>
        <taxon>Vibrionaceae</taxon>
        <taxon>Vibrio</taxon>
    </lineage>
</organism>
<comment type="subcellular location">
    <subcellularLocation>
        <location evidence="1">Membrane</location>
        <topology evidence="1">Multi-pass membrane protein</topology>
    </subcellularLocation>
</comment>
<feature type="transmembrane region" description="Helical" evidence="5">
    <location>
        <begin position="66"/>
        <end position="86"/>
    </location>
</feature>
<comment type="caution">
    <text evidence="7">The sequence shown here is derived from an EMBL/GenBank/DDBJ whole genome shotgun (WGS) entry which is preliminary data.</text>
</comment>
<dbReference type="InterPro" id="IPR037185">
    <property type="entry name" value="EmrE-like"/>
</dbReference>
<accession>A0ABT8C1S2</accession>
<evidence type="ECO:0000313" key="8">
    <source>
        <dbReference type="Proteomes" id="UP001238540"/>
    </source>
</evidence>
<keyword evidence="8" id="KW-1185">Reference proteome</keyword>
<dbReference type="Gene3D" id="1.10.3730.20">
    <property type="match status" value="1"/>
</dbReference>
<keyword evidence="3 5" id="KW-1133">Transmembrane helix</keyword>
<proteinExistence type="predicted"/>
<dbReference type="Pfam" id="PF00892">
    <property type="entry name" value="EamA"/>
    <property type="match status" value="2"/>
</dbReference>
<dbReference type="InterPro" id="IPR050638">
    <property type="entry name" value="AA-Vitamin_Transporters"/>
</dbReference>
<feature type="domain" description="EamA" evidence="6">
    <location>
        <begin position="10"/>
        <end position="136"/>
    </location>
</feature>
<dbReference type="Proteomes" id="UP001238540">
    <property type="component" value="Unassembled WGS sequence"/>
</dbReference>
<evidence type="ECO:0000313" key="7">
    <source>
        <dbReference type="EMBL" id="MDN3612310.1"/>
    </source>
</evidence>
<feature type="transmembrane region" description="Helical" evidence="5">
    <location>
        <begin position="235"/>
        <end position="256"/>
    </location>
</feature>
<feature type="transmembrane region" description="Helical" evidence="5">
    <location>
        <begin position="147"/>
        <end position="168"/>
    </location>
</feature>
<evidence type="ECO:0000256" key="3">
    <source>
        <dbReference type="ARBA" id="ARBA00022989"/>
    </source>
</evidence>
<feature type="domain" description="EamA" evidence="6">
    <location>
        <begin position="152"/>
        <end position="281"/>
    </location>
</feature>
<feature type="transmembrane region" description="Helical" evidence="5">
    <location>
        <begin position="210"/>
        <end position="228"/>
    </location>
</feature>
<sequence>MSIASFMRLICLAALWGGSFLFLKIAASTFGPAYLIEFRVTFAALSLLLIALFLRKKLSFIRHFRHFMTLGLLNTALPFLLFAYSAQTLNASTLSVLNSTSVIWGALIGVFWHKTPLTGKAIIGMLLGVSGVVVLVGWDAANIGLSAALPIAASIMAACSYGVATNYTRSAPKIASFENAHGNMWAAVLWVLPLLPLIPMRGQPTHYEFLAVVALGVVCTGLAYLLYFRLVADEGAASALSVTFIIPVFGILWGTLILDEPIGLNTALGTLLVLGGTMLVTGFSPLKLLKKNRAIGLAPR</sequence>
<keyword evidence="2 5" id="KW-0812">Transmembrane</keyword>
<feature type="transmembrane region" description="Helical" evidence="5">
    <location>
        <begin position="36"/>
        <end position="54"/>
    </location>
</feature>
<evidence type="ECO:0000256" key="1">
    <source>
        <dbReference type="ARBA" id="ARBA00004141"/>
    </source>
</evidence>
<feature type="transmembrane region" description="Helical" evidence="5">
    <location>
        <begin position="121"/>
        <end position="141"/>
    </location>
</feature>
<dbReference type="PANTHER" id="PTHR32322:SF9">
    <property type="entry name" value="AMINO-ACID METABOLITE EFFLUX PUMP-RELATED"/>
    <property type="match status" value="1"/>
</dbReference>
<protein>
    <submittedName>
        <fullName evidence="7">DMT family transporter</fullName>
    </submittedName>
</protein>
<name>A0ABT8C1S2_9VIBR</name>
<keyword evidence="4 5" id="KW-0472">Membrane</keyword>
<feature type="transmembrane region" description="Helical" evidence="5">
    <location>
        <begin position="92"/>
        <end position="112"/>
    </location>
</feature>
<dbReference type="EMBL" id="JAUFQC010000027">
    <property type="protein sequence ID" value="MDN3612310.1"/>
    <property type="molecule type" value="Genomic_DNA"/>
</dbReference>
<feature type="transmembrane region" description="Helical" evidence="5">
    <location>
        <begin position="180"/>
        <end position="198"/>
    </location>
</feature>
<gene>
    <name evidence="7" type="ORF">QWZ16_22190</name>
</gene>
<evidence type="ECO:0000256" key="2">
    <source>
        <dbReference type="ARBA" id="ARBA00022692"/>
    </source>
</evidence>